<feature type="region of interest" description="Disordered" evidence="2">
    <location>
        <begin position="306"/>
        <end position="400"/>
    </location>
</feature>
<evidence type="ECO:0000313" key="3">
    <source>
        <dbReference type="EMBL" id="RZC80028.1"/>
    </source>
</evidence>
<dbReference type="OMA" id="RHPSPWN"/>
<protein>
    <submittedName>
        <fullName evidence="3">Uncharacterized protein</fullName>
    </submittedName>
</protein>
<feature type="region of interest" description="Disordered" evidence="2">
    <location>
        <begin position="51"/>
        <end position="86"/>
    </location>
</feature>
<dbReference type="OrthoDB" id="1922268at2759"/>
<evidence type="ECO:0000256" key="2">
    <source>
        <dbReference type="SAM" id="MobiDB-lite"/>
    </source>
</evidence>
<keyword evidence="4" id="KW-1185">Reference proteome</keyword>
<dbReference type="PANTHER" id="PTHR36764:SF1">
    <property type="entry name" value="TRNA (ILE)-LYSIDINE SYNTHASE"/>
    <property type="match status" value="1"/>
</dbReference>
<accession>A0A4Y7L6G5</accession>
<dbReference type="EMBL" id="CM010724">
    <property type="protein sequence ID" value="RZC80028.1"/>
    <property type="molecule type" value="Genomic_DNA"/>
</dbReference>
<feature type="compositionally biased region" description="Low complexity" evidence="2">
    <location>
        <begin position="51"/>
        <end position="65"/>
    </location>
</feature>
<dbReference type="Gramene" id="RZC80028">
    <property type="protein sequence ID" value="RZC80028"/>
    <property type="gene ID" value="C5167_042603"/>
</dbReference>
<evidence type="ECO:0000313" key="4">
    <source>
        <dbReference type="Proteomes" id="UP000316621"/>
    </source>
</evidence>
<proteinExistence type="predicted"/>
<dbReference type="Proteomes" id="UP000316621">
    <property type="component" value="Chromosome 10"/>
</dbReference>
<organism evidence="3 4">
    <name type="scientific">Papaver somniferum</name>
    <name type="common">Opium poppy</name>
    <dbReference type="NCBI Taxonomy" id="3469"/>
    <lineage>
        <taxon>Eukaryota</taxon>
        <taxon>Viridiplantae</taxon>
        <taxon>Streptophyta</taxon>
        <taxon>Embryophyta</taxon>
        <taxon>Tracheophyta</taxon>
        <taxon>Spermatophyta</taxon>
        <taxon>Magnoliopsida</taxon>
        <taxon>Ranunculales</taxon>
        <taxon>Papaveraceae</taxon>
        <taxon>Papaveroideae</taxon>
        <taxon>Papaver</taxon>
    </lineage>
</organism>
<keyword evidence="1" id="KW-0175">Coiled coil</keyword>
<sequence length="400" mass="43671">MVAISLYRGNLHKAPDAPRKWLMPRRHISLKDFRILSHKRDRTLSAIVPSTKITSPPTTTMVSVPNPNPNLQQGEGVGDSGGSKNKLDSATETCDLIQLEQEIVDLIEVKEKEEGQQQHLLTAGKEEEEFQIELDIDGGGTCNEQQQPVEVEDDCILTVDEITELILEVDSGGLENVVPAGVDGTSQEVLVVSDQPTINVFENVDLPYEKEKKKRELEEKLEVLNGRKHNLVQMLKQQILNAEEEMKRRNNVPASVIRPPAPLQVETSDLGSPRQAVTRTGMDANHCGDLEGESEDHSPHNAHIRNFQRMRSTSPSGSSPFRKSSHSSLQPNTVLCPPRTSGIIASPSPSRFAPSGSAHPTNPPPAPISVSGTRLMASFPSPAASGGTSVFRDSRFTSPS</sequence>
<feature type="coiled-coil region" evidence="1">
    <location>
        <begin position="214"/>
        <end position="252"/>
    </location>
</feature>
<dbReference type="STRING" id="3469.A0A4Y7L6G5"/>
<dbReference type="AlphaFoldDB" id="A0A4Y7L6G5"/>
<gene>
    <name evidence="3" type="ORF">C5167_042603</name>
</gene>
<dbReference type="PANTHER" id="PTHR36764">
    <property type="entry name" value="TRNA (ILE)-LYSIDINE SYNTHASE"/>
    <property type="match status" value="1"/>
</dbReference>
<evidence type="ECO:0000256" key="1">
    <source>
        <dbReference type="SAM" id="Coils"/>
    </source>
</evidence>
<dbReference type="GO" id="GO:0009507">
    <property type="term" value="C:chloroplast"/>
    <property type="evidence" value="ECO:0007669"/>
    <property type="project" value="TreeGrafter"/>
</dbReference>
<feature type="compositionally biased region" description="Low complexity" evidence="2">
    <location>
        <begin position="312"/>
        <end position="328"/>
    </location>
</feature>
<name>A0A4Y7L6G5_PAPSO</name>
<reference evidence="3 4" key="1">
    <citation type="journal article" date="2018" name="Science">
        <title>The opium poppy genome and morphinan production.</title>
        <authorList>
            <person name="Guo L."/>
            <person name="Winzer T."/>
            <person name="Yang X."/>
            <person name="Li Y."/>
            <person name="Ning Z."/>
            <person name="He Z."/>
            <person name="Teodor R."/>
            <person name="Lu Y."/>
            <person name="Bowser T.A."/>
            <person name="Graham I.A."/>
            <person name="Ye K."/>
        </authorList>
    </citation>
    <scope>NUCLEOTIDE SEQUENCE [LARGE SCALE GENOMIC DNA]</scope>
    <source>
        <strain evidence="4">cv. HN1</strain>
        <tissue evidence="3">Leaves</tissue>
    </source>
</reference>